<dbReference type="Proteomes" id="UP000197208">
    <property type="component" value="Unassembled WGS sequence"/>
</dbReference>
<evidence type="ECO:0008006" key="4">
    <source>
        <dbReference type="Google" id="ProtNLM"/>
    </source>
</evidence>
<keyword evidence="3" id="KW-1185">Reference proteome</keyword>
<organism evidence="2 3">
    <name type="scientific">Deinococcus indicus</name>
    <dbReference type="NCBI Taxonomy" id="223556"/>
    <lineage>
        <taxon>Bacteria</taxon>
        <taxon>Thermotogati</taxon>
        <taxon>Deinococcota</taxon>
        <taxon>Deinococci</taxon>
        <taxon>Deinococcales</taxon>
        <taxon>Deinococcaceae</taxon>
        <taxon>Deinococcus</taxon>
    </lineage>
</organism>
<dbReference type="AlphaFoldDB" id="A0A246BNS8"/>
<accession>A0A246BNS8</accession>
<comment type="caution">
    <text evidence="2">The sequence shown here is derived from an EMBL/GenBank/DDBJ whole genome shotgun (WGS) entry which is preliminary data.</text>
</comment>
<dbReference type="PROSITE" id="PS51257">
    <property type="entry name" value="PROKAR_LIPOPROTEIN"/>
    <property type="match status" value="1"/>
</dbReference>
<gene>
    <name evidence="2" type="ORF">CBQ26_03220</name>
</gene>
<evidence type="ECO:0000313" key="3">
    <source>
        <dbReference type="Proteomes" id="UP000197208"/>
    </source>
</evidence>
<evidence type="ECO:0000313" key="2">
    <source>
        <dbReference type="EMBL" id="OWL97326.1"/>
    </source>
</evidence>
<proteinExistence type="predicted"/>
<reference evidence="2 3" key="1">
    <citation type="submission" date="2017-05" db="EMBL/GenBank/DDBJ databases">
        <title>De novo genome assembly of Deniococcus indicus strain DR1.</title>
        <authorList>
            <person name="Chauhan D."/>
            <person name="Yennamalli R.M."/>
            <person name="Priyadarshini R."/>
        </authorList>
    </citation>
    <scope>NUCLEOTIDE SEQUENCE [LARGE SCALE GENOMIC DNA]</scope>
    <source>
        <strain evidence="2 3">DR1</strain>
    </source>
</reference>
<name>A0A246BNS8_9DEIO</name>
<dbReference type="EMBL" id="NHMK01000009">
    <property type="protein sequence ID" value="OWL97326.1"/>
    <property type="molecule type" value="Genomic_DNA"/>
</dbReference>
<protein>
    <recommendedName>
        <fullName evidence="4">Lipoprotein</fullName>
    </recommendedName>
</protein>
<evidence type="ECO:0000256" key="1">
    <source>
        <dbReference type="SAM" id="SignalP"/>
    </source>
</evidence>
<feature type="signal peptide" evidence="1">
    <location>
        <begin position="1"/>
        <end position="21"/>
    </location>
</feature>
<keyword evidence="1" id="KW-0732">Signal</keyword>
<feature type="chain" id="PRO_5013077478" description="Lipoprotein" evidence="1">
    <location>
        <begin position="22"/>
        <end position="115"/>
    </location>
</feature>
<sequence>MRRLRPLLIGAALFAGCGAPAQGLASLTTSGAILAGGTTLTGRVEVPGTHEQVCASLEADGWTLVAVSYAGNRVQRLYVSDAAAASAGYALVSDDLPVQMFMYASWPELRHAILR</sequence>